<dbReference type="InParanoid" id="A0A7X0JSE4"/>
<dbReference type="Pfam" id="PF02803">
    <property type="entry name" value="Thiolase_C"/>
    <property type="match status" value="1"/>
</dbReference>
<accession>A0A7X0JSE4</accession>
<evidence type="ECO:0000313" key="8">
    <source>
        <dbReference type="Proteomes" id="UP000528457"/>
    </source>
</evidence>
<evidence type="ECO:0000259" key="5">
    <source>
        <dbReference type="Pfam" id="PF00108"/>
    </source>
</evidence>
<dbReference type="EMBL" id="JACHHT010000001">
    <property type="protein sequence ID" value="MBB6520540.1"/>
    <property type="molecule type" value="Genomic_DNA"/>
</dbReference>
<dbReference type="SUPFAM" id="SSF53901">
    <property type="entry name" value="Thiolase-like"/>
    <property type="match status" value="2"/>
</dbReference>
<evidence type="ECO:0000256" key="3">
    <source>
        <dbReference type="ARBA" id="ARBA00023315"/>
    </source>
</evidence>
<dbReference type="NCBIfam" id="TIGR01930">
    <property type="entry name" value="AcCoA-C-Actrans"/>
    <property type="match status" value="1"/>
</dbReference>
<dbReference type="InterPro" id="IPR002155">
    <property type="entry name" value="Thiolase"/>
</dbReference>
<evidence type="ECO:0000259" key="6">
    <source>
        <dbReference type="Pfam" id="PF02803"/>
    </source>
</evidence>
<proteinExistence type="inferred from homology"/>
<dbReference type="PANTHER" id="PTHR43365:SF1">
    <property type="entry name" value="ACETYL-COA C-ACYLTRANSFERASE"/>
    <property type="match status" value="1"/>
</dbReference>
<evidence type="ECO:0000313" key="7">
    <source>
        <dbReference type="EMBL" id="MBB6520540.1"/>
    </source>
</evidence>
<dbReference type="InterPro" id="IPR020617">
    <property type="entry name" value="Thiolase_C"/>
</dbReference>
<dbReference type="RefSeq" id="WP_166850926.1">
    <property type="nucleotide sequence ID" value="NZ_JAAONY010000001.1"/>
</dbReference>
<dbReference type="InterPro" id="IPR020613">
    <property type="entry name" value="Thiolase_CS"/>
</dbReference>
<dbReference type="AlphaFoldDB" id="A0A7X0JSE4"/>
<dbReference type="PANTHER" id="PTHR43365">
    <property type="entry name" value="BLR7806 PROTEIN"/>
    <property type="match status" value="1"/>
</dbReference>
<dbReference type="EC" id="2.3.1.9" evidence="7"/>
<dbReference type="PROSITE" id="PS00737">
    <property type="entry name" value="THIOLASE_2"/>
    <property type="match status" value="1"/>
</dbReference>
<evidence type="ECO:0000256" key="1">
    <source>
        <dbReference type="ARBA" id="ARBA00010982"/>
    </source>
</evidence>
<keyword evidence="8" id="KW-1185">Reference proteome</keyword>
<sequence>MNAFDDVYIYETLRSPRTRAKAGTGLSGLSSIDIMLPLFKELENRAPGAKKACGDLIFGSATQTGEQGANVAKLAANTAGWTQLPAMSINRYCTSALDAMAIAAGKISMGIDQAVLAGGVEMMSRTPMMSDKAPGFMDPKVATAAHNLPLGIGADLIASLQNISREEADSYALRSQERAAKAIAEGRFKRSIVSIDTENGLMESDNAPRPGGSLESLAELQPSFAKMGAMGIDQALLSQFKELDEIAHIHHPGNSPGMVDGASLNLMGSKSISEDLGINPRGRVLGFANASGDPRLVLTGGIDAADKLLAAHKMTINDVDLMEFNESFAATSIYCQRHFDLADEQYNVNGGALSLGHPMGATGAMLVGMALDELERQDKSIAMIAVSGAIGIGTAMLVERT</sequence>
<gene>
    <name evidence="7" type="ORF">HNR48_000818</name>
</gene>
<evidence type="ECO:0000256" key="2">
    <source>
        <dbReference type="ARBA" id="ARBA00022679"/>
    </source>
</evidence>
<comment type="caution">
    <text evidence="7">The sequence shown here is derived from an EMBL/GenBank/DDBJ whole genome shotgun (WGS) entry which is preliminary data.</text>
</comment>
<dbReference type="CDD" id="cd00751">
    <property type="entry name" value="thiolase"/>
    <property type="match status" value="1"/>
</dbReference>
<dbReference type="Pfam" id="PF00108">
    <property type="entry name" value="Thiolase_N"/>
    <property type="match status" value="1"/>
</dbReference>
<dbReference type="GO" id="GO:0003985">
    <property type="term" value="F:acetyl-CoA C-acetyltransferase activity"/>
    <property type="evidence" value="ECO:0007669"/>
    <property type="project" value="UniProtKB-EC"/>
</dbReference>
<feature type="domain" description="Thiolase N-terminal" evidence="5">
    <location>
        <begin position="9"/>
        <end position="229"/>
    </location>
</feature>
<dbReference type="Gene3D" id="3.40.47.10">
    <property type="match status" value="2"/>
</dbReference>
<reference evidence="7 8" key="1">
    <citation type="submission" date="2020-08" db="EMBL/GenBank/DDBJ databases">
        <title>Genomic Encyclopedia of Type Strains, Phase IV (KMG-IV): sequencing the most valuable type-strain genomes for metagenomic binning, comparative biology and taxonomic classification.</title>
        <authorList>
            <person name="Goeker M."/>
        </authorList>
    </citation>
    <scope>NUCLEOTIDE SEQUENCE [LARGE SCALE GENOMIC DNA]</scope>
    <source>
        <strain evidence="7 8">DSM 22368</strain>
    </source>
</reference>
<dbReference type="InterPro" id="IPR016039">
    <property type="entry name" value="Thiolase-like"/>
</dbReference>
<name>A0A7X0JSE4_9GAMM</name>
<dbReference type="Proteomes" id="UP000528457">
    <property type="component" value="Unassembled WGS sequence"/>
</dbReference>
<evidence type="ECO:0000256" key="4">
    <source>
        <dbReference type="RuleBase" id="RU003557"/>
    </source>
</evidence>
<keyword evidence="3 4" id="KW-0012">Acyltransferase</keyword>
<keyword evidence="2 4" id="KW-0808">Transferase</keyword>
<dbReference type="PIRSF" id="PIRSF000429">
    <property type="entry name" value="Ac-CoA_Ac_transf"/>
    <property type="match status" value="1"/>
</dbReference>
<feature type="domain" description="Thiolase C-terminal" evidence="6">
    <location>
        <begin position="280"/>
        <end position="400"/>
    </location>
</feature>
<organism evidence="7 8">
    <name type="scientific">Pseudoteredinibacter isoporae</name>
    <dbReference type="NCBI Taxonomy" id="570281"/>
    <lineage>
        <taxon>Bacteria</taxon>
        <taxon>Pseudomonadati</taxon>
        <taxon>Pseudomonadota</taxon>
        <taxon>Gammaproteobacteria</taxon>
        <taxon>Cellvibrionales</taxon>
        <taxon>Cellvibrionaceae</taxon>
        <taxon>Pseudoteredinibacter</taxon>
    </lineage>
</organism>
<comment type="similarity">
    <text evidence="1 4">Belongs to the thiolase-like superfamily. Thiolase family.</text>
</comment>
<dbReference type="InterPro" id="IPR020616">
    <property type="entry name" value="Thiolase_N"/>
</dbReference>
<protein>
    <submittedName>
        <fullName evidence="7">Acetyl-CoA C-acetyltransferase</fullName>
        <ecNumber evidence="7">2.3.1.9</ecNumber>
    </submittedName>
</protein>